<dbReference type="PANTHER" id="PTHR31170:SF18">
    <property type="entry name" value="(WILD MALAYSIAN BANANA) HYPOTHETICAL PROTEIN"/>
    <property type="match status" value="1"/>
</dbReference>
<reference evidence="2 3" key="1">
    <citation type="submission" date="2020-06" db="EMBL/GenBank/DDBJ databases">
        <title>Transcriptomic and genomic resources for Thalictrum thalictroides and T. hernandezii: Facilitating candidate gene discovery in an emerging model plant lineage.</title>
        <authorList>
            <person name="Arias T."/>
            <person name="Riano-Pachon D.M."/>
            <person name="Di Stilio V.S."/>
        </authorList>
    </citation>
    <scope>NUCLEOTIDE SEQUENCE [LARGE SCALE GENOMIC DNA]</scope>
    <source>
        <strain evidence="3">cv. WT478/WT964</strain>
        <tissue evidence="2">Leaves</tissue>
    </source>
</reference>
<feature type="transmembrane region" description="Helical" evidence="1">
    <location>
        <begin position="170"/>
        <end position="194"/>
    </location>
</feature>
<evidence type="ECO:0000256" key="1">
    <source>
        <dbReference type="SAM" id="Phobius"/>
    </source>
</evidence>
<dbReference type="PANTHER" id="PTHR31170">
    <property type="entry name" value="BNAC04G53230D PROTEIN"/>
    <property type="match status" value="1"/>
</dbReference>
<keyword evidence="3" id="KW-1185">Reference proteome</keyword>
<proteinExistence type="predicted"/>
<dbReference type="EMBL" id="JABWDY010019045">
    <property type="protein sequence ID" value="KAF5194197.1"/>
    <property type="molecule type" value="Genomic_DNA"/>
</dbReference>
<dbReference type="InterPro" id="IPR004158">
    <property type="entry name" value="DUF247_pln"/>
</dbReference>
<dbReference type="Proteomes" id="UP000554482">
    <property type="component" value="Unassembled WGS sequence"/>
</dbReference>
<dbReference type="Pfam" id="PF03140">
    <property type="entry name" value="DUF247"/>
    <property type="match status" value="1"/>
</dbReference>
<evidence type="ECO:0000313" key="3">
    <source>
        <dbReference type="Proteomes" id="UP000554482"/>
    </source>
</evidence>
<accession>A0A7J6WB62</accession>
<name>A0A7J6WB62_THATH</name>
<keyword evidence="1" id="KW-1133">Transmembrane helix</keyword>
<keyword evidence="1" id="KW-0812">Transmembrane</keyword>
<dbReference type="OrthoDB" id="1846188at2759"/>
<evidence type="ECO:0000313" key="2">
    <source>
        <dbReference type="EMBL" id="KAF5194197.1"/>
    </source>
</evidence>
<dbReference type="AlphaFoldDB" id="A0A7J6WB62"/>
<comment type="caution">
    <text evidence="2">The sequence shown here is derived from an EMBL/GenBank/DDBJ whole genome shotgun (WGS) entry which is preliminary data.</text>
</comment>
<gene>
    <name evidence="2" type="ORF">FRX31_016216</name>
</gene>
<keyword evidence="1" id="KW-0472">Membrane</keyword>
<organism evidence="2 3">
    <name type="scientific">Thalictrum thalictroides</name>
    <name type="common">Rue-anemone</name>
    <name type="synonym">Anemone thalictroides</name>
    <dbReference type="NCBI Taxonomy" id="46969"/>
    <lineage>
        <taxon>Eukaryota</taxon>
        <taxon>Viridiplantae</taxon>
        <taxon>Streptophyta</taxon>
        <taxon>Embryophyta</taxon>
        <taxon>Tracheophyta</taxon>
        <taxon>Spermatophyta</taxon>
        <taxon>Magnoliopsida</taxon>
        <taxon>Ranunculales</taxon>
        <taxon>Ranunculaceae</taxon>
        <taxon>Thalictroideae</taxon>
        <taxon>Thalictrum</taxon>
    </lineage>
</organism>
<protein>
    <submittedName>
        <fullName evidence="2">Uncharacterized protein</fullName>
    </submittedName>
</protein>
<sequence length="202" mass="23014">MVQVFIPRFRYEVTYMIHSAEKLHEYGIEFQPSNSKGLTDISFNRGKLKLPSITVDGNSEITFLNMIAFERVHVGAGNEVTSYVSLMGTIIRSAKDVNLLITSNIIVNALGSEKSVADLFEGIFREVKPDPGSDVLEIFEEVHAYSKRKWNVWLANLKDNMVNNYFKNPWTFLTFLAATFVILLAVAQTIYTILSYYKPEKK</sequence>